<dbReference type="STRING" id="658218.SAMN05216562_1847"/>
<dbReference type="EMBL" id="FNQO01000002">
    <property type="protein sequence ID" value="SEA12430.1"/>
    <property type="molecule type" value="Genomic_DNA"/>
</dbReference>
<organism evidence="2 3">
    <name type="scientific">Microbulbifer marinus</name>
    <dbReference type="NCBI Taxonomy" id="658218"/>
    <lineage>
        <taxon>Bacteria</taxon>
        <taxon>Pseudomonadati</taxon>
        <taxon>Pseudomonadota</taxon>
        <taxon>Gammaproteobacteria</taxon>
        <taxon>Cellvibrionales</taxon>
        <taxon>Microbulbiferaceae</taxon>
        <taxon>Microbulbifer</taxon>
    </lineage>
</organism>
<evidence type="ECO:0000313" key="3">
    <source>
        <dbReference type="Proteomes" id="UP000198658"/>
    </source>
</evidence>
<protein>
    <recommendedName>
        <fullName evidence="4">DUF2884 family protein</fullName>
    </recommendedName>
</protein>
<proteinExistence type="predicted"/>
<dbReference type="RefSeq" id="WP_091387493.1">
    <property type="nucleotide sequence ID" value="NZ_FNQO01000002.1"/>
</dbReference>
<keyword evidence="1" id="KW-0732">Signal</keyword>
<keyword evidence="3" id="KW-1185">Reference proteome</keyword>
<dbReference type="OrthoDB" id="5729670at2"/>
<feature type="chain" id="PRO_5011765322" description="DUF2884 family protein" evidence="1">
    <location>
        <begin position="20"/>
        <end position="262"/>
    </location>
</feature>
<dbReference type="Pfam" id="PF11101">
    <property type="entry name" value="DUF2884"/>
    <property type="match status" value="1"/>
</dbReference>
<dbReference type="AlphaFoldDB" id="A0A1H3YLI2"/>
<dbReference type="Proteomes" id="UP000198658">
    <property type="component" value="Unassembled WGS sequence"/>
</dbReference>
<name>A0A1H3YLI2_9GAMM</name>
<evidence type="ECO:0000256" key="1">
    <source>
        <dbReference type="SAM" id="SignalP"/>
    </source>
</evidence>
<dbReference type="InterPro" id="IPR021307">
    <property type="entry name" value="DUF2884"/>
</dbReference>
<feature type="signal peptide" evidence="1">
    <location>
        <begin position="1"/>
        <end position="19"/>
    </location>
</feature>
<reference evidence="3" key="1">
    <citation type="submission" date="2016-10" db="EMBL/GenBank/DDBJ databases">
        <authorList>
            <person name="Varghese N."/>
            <person name="Submissions S."/>
        </authorList>
    </citation>
    <scope>NUCLEOTIDE SEQUENCE [LARGE SCALE GENOMIC DNA]</scope>
    <source>
        <strain evidence="3">CGMCC 1.10657</strain>
    </source>
</reference>
<sequence>MWKPLAISALIATSAAAHAGDIHLNISDEEQCSAELNYSVRVGPDFFEARKDKDDSETLLRYQSPTQLVVGGETVELDAQQQQLLRDYQQQLHGTGREILLISLEAVDIALNGMSAAITVLAGKDHPDNIELQQASDEILRRAEDRLNREGEIYTLGDPDIDAFIEEAVEEEFEPKIEKLAMESAGTIAWHALKAAFTGGRSIEHEAEQMAGEIEQEVEQRAEGLEMRAAGLCQRLEAIDRMEDELQQSIPALASYDFVAIK</sequence>
<accession>A0A1H3YLI2</accession>
<evidence type="ECO:0008006" key="4">
    <source>
        <dbReference type="Google" id="ProtNLM"/>
    </source>
</evidence>
<evidence type="ECO:0000313" key="2">
    <source>
        <dbReference type="EMBL" id="SEA12430.1"/>
    </source>
</evidence>
<gene>
    <name evidence="2" type="ORF">SAMN05216562_1847</name>
</gene>